<dbReference type="PANTHER" id="PTHR43798:SF14">
    <property type="entry name" value="SERINE HYDROLASE-LIKE PROTEIN DDB_G0286239"/>
    <property type="match status" value="1"/>
</dbReference>
<dbReference type="PRINTS" id="PR00111">
    <property type="entry name" value="ABHYDROLASE"/>
</dbReference>
<dbReference type="PATRIC" id="fig|330734.3.peg.2130"/>
<organism evidence="4 5">
    <name type="scientific">Marinobacter psychrophilus</name>
    <dbReference type="NCBI Taxonomy" id="330734"/>
    <lineage>
        <taxon>Bacteria</taxon>
        <taxon>Pseudomonadati</taxon>
        <taxon>Pseudomonadota</taxon>
        <taxon>Gammaproteobacteria</taxon>
        <taxon>Pseudomonadales</taxon>
        <taxon>Marinobacteraceae</taxon>
        <taxon>Marinobacter</taxon>
    </lineage>
</organism>
<dbReference type="InterPro" id="IPR020802">
    <property type="entry name" value="TesA-like"/>
</dbReference>
<dbReference type="GO" id="GO:0016020">
    <property type="term" value="C:membrane"/>
    <property type="evidence" value="ECO:0007669"/>
    <property type="project" value="TreeGrafter"/>
</dbReference>
<evidence type="ECO:0000259" key="3">
    <source>
        <dbReference type="SMART" id="SM00824"/>
    </source>
</evidence>
<sequence length="306" mass="33247">MTEAAAALADTGTEFAAGREALWPLEHITLAGLSWPAQPEAASLRPMLLLHGWLDNSDTFTHLAPELTDVGDVYAFDFAGHGRSGHRPPGQHYVLMDYVADLAELIERHFDADKTPLDLVGHSLGGIVAALYAAAFPERVRKLVLIDSLGALSRHEHDVIPQLRRSISKRLAGSSKPALYRDLATAAKVRAGGLSPLSPEAALALVPRNMQKVESGWLWRTDARLRHPSSLMLSEQQVLASLAALSTPTLFVRAQSGLLADNADTTHIRAQVIKDFQQVDVPGGHHCHLDGDTRPVTEAVKRFLNQ</sequence>
<accession>A0A0H4I4Q5</accession>
<dbReference type="KEGG" id="mpq:ABA45_10130"/>
<dbReference type="RefSeq" id="WP_048385837.1">
    <property type="nucleotide sequence ID" value="NZ_CP011494.1"/>
</dbReference>
<dbReference type="PANTHER" id="PTHR43798">
    <property type="entry name" value="MONOACYLGLYCEROL LIPASE"/>
    <property type="match status" value="1"/>
</dbReference>
<gene>
    <name evidence="4" type="ORF">ABA45_10130</name>
</gene>
<evidence type="ECO:0000313" key="4">
    <source>
        <dbReference type="EMBL" id="AKO52723.1"/>
    </source>
</evidence>
<keyword evidence="5" id="KW-1185">Reference proteome</keyword>
<dbReference type="InterPro" id="IPR029058">
    <property type="entry name" value="AB_hydrolase_fold"/>
</dbReference>
<dbReference type="SMART" id="SM00824">
    <property type="entry name" value="PKS_TE"/>
    <property type="match status" value="1"/>
</dbReference>
<dbReference type="Pfam" id="PF00561">
    <property type="entry name" value="Abhydrolase_1"/>
    <property type="match status" value="1"/>
</dbReference>
<evidence type="ECO:0000313" key="5">
    <source>
        <dbReference type="Proteomes" id="UP000036406"/>
    </source>
</evidence>
<feature type="domain" description="Thioesterase TesA-like" evidence="3">
    <location>
        <begin position="56"/>
        <end position="304"/>
    </location>
</feature>
<dbReference type="AlphaFoldDB" id="A0A0H4I4Q5"/>
<comment type="similarity">
    <text evidence="1">Belongs to the AB hydrolase superfamily.</text>
</comment>
<dbReference type="Gene3D" id="3.40.50.1820">
    <property type="entry name" value="alpha/beta hydrolase"/>
    <property type="match status" value="1"/>
</dbReference>
<evidence type="ECO:0000256" key="1">
    <source>
        <dbReference type="ARBA" id="ARBA00008645"/>
    </source>
</evidence>
<name>A0A0H4I4Q5_9GAMM</name>
<dbReference type="InterPro" id="IPR000073">
    <property type="entry name" value="AB_hydrolase_1"/>
</dbReference>
<dbReference type="InterPro" id="IPR050266">
    <property type="entry name" value="AB_hydrolase_sf"/>
</dbReference>
<reference evidence="4 5" key="1">
    <citation type="submission" date="2015-05" db="EMBL/GenBank/DDBJ databases">
        <title>Complete genome of Marinobacter psychrophilus strain 20041T isolated from sea-ice of the Canadian Basin.</title>
        <authorList>
            <person name="Song L."/>
            <person name="Ren L."/>
            <person name="Yu Y."/>
            <person name="Wang X."/>
        </authorList>
    </citation>
    <scope>NUCLEOTIDE SEQUENCE [LARGE SCALE GENOMIC DNA]</scope>
    <source>
        <strain evidence="4 5">20041</strain>
    </source>
</reference>
<dbReference type="STRING" id="330734.ABA45_10130"/>
<dbReference type="SUPFAM" id="SSF53474">
    <property type="entry name" value="alpha/beta-Hydrolases"/>
    <property type="match status" value="1"/>
</dbReference>
<keyword evidence="2 4" id="KW-0378">Hydrolase</keyword>
<protein>
    <submittedName>
        <fullName evidence="4">Alpha/beta hydrolase</fullName>
    </submittedName>
</protein>
<evidence type="ECO:0000256" key="2">
    <source>
        <dbReference type="ARBA" id="ARBA00022801"/>
    </source>
</evidence>
<dbReference type="Proteomes" id="UP000036406">
    <property type="component" value="Chromosome"/>
</dbReference>
<dbReference type="EMBL" id="CP011494">
    <property type="protein sequence ID" value="AKO52723.1"/>
    <property type="molecule type" value="Genomic_DNA"/>
</dbReference>
<dbReference type="GO" id="GO:0016787">
    <property type="term" value="F:hydrolase activity"/>
    <property type="evidence" value="ECO:0007669"/>
    <property type="project" value="UniProtKB-KW"/>
</dbReference>
<proteinExistence type="inferred from homology"/>